<comment type="caution">
    <text evidence="7">The sequence shown here is derived from an EMBL/GenBank/DDBJ whole genome shotgun (WGS) entry which is preliminary data.</text>
</comment>
<comment type="similarity">
    <text evidence="3">Belongs to the PMEI family.</text>
</comment>
<evidence type="ECO:0000256" key="4">
    <source>
        <dbReference type="SAM" id="Coils"/>
    </source>
</evidence>
<dbReference type="GO" id="GO:0046910">
    <property type="term" value="F:pectinesterase inhibitor activity"/>
    <property type="evidence" value="ECO:0007669"/>
    <property type="project" value="InterPro"/>
</dbReference>
<evidence type="ECO:0000313" key="7">
    <source>
        <dbReference type="EMBL" id="KAH6835658.1"/>
    </source>
</evidence>
<feature type="compositionally biased region" description="Basic residues" evidence="5">
    <location>
        <begin position="1"/>
        <end position="13"/>
    </location>
</feature>
<dbReference type="EMBL" id="SDAM02000033">
    <property type="protein sequence ID" value="KAH6835658.1"/>
    <property type="molecule type" value="Genomic_DNA"/>
</dbReference>
<dbReference type="CDD" id="cd15797">
    <property type="entry name" value="PMEI"/>
    <property type="match status" value="1"/>
</dbReference>
<name>A0AAD4PD87_PERFH</name>
<evidence type="ECO:0000256" key="2">
    <source>
        <dbReference type="ARBA" id="ARBA00023157"/>
    </source>
</evidence>
<keyword evidence="4" id="KW-0175">Coiled coil</keyword>
<dbReference type="AlphaFoldDB" id="A0AAD4PD87"/>
<dbReference type="SUPFAM" id="SSF101148">
    <property type="entry name" value="Plant invertase/pectin methylesterase inhibitor"/>
    <property type="match status" value="1"/>
</dbReference>
<evidence type="ECO:0000256" key="5">
    <source>
        <dbReference type="SAM" id="MobiDB-lite"/>
    </source>
</evidence>
<dbReference type="PANTHER" id="PTHR36710:SF8">
    <property type="entry name" value="PECTINESTERASE INHIBITOR-LIKE"/>
    <property type="match status" value="1"/>
</dbReference>
<feature type="region of interest" description="Disordered" evidence="5">
    <location>
        <begin position="1"/>
        <end position="25"/>
    </location>
</feature>
<accession>A0AAD4PD87</accession>
<gene>
    <name evidence="7" type="ORF">C2S53_010536</name>
</gene>
<keyword evidence="2" id="KW-1015">Disulfide bond</keyword>
<feature type="coiled-coil region" evidence="4">
    <location>
        <begin position="94"/>
        <end position="140"/>
    </location>
</feature>
<evidence type="ECO:0000313" key="8">
    <source>
        <dbReference type="Proteomes" id="UP001190926"/>
    </source>
</evidence>
<dbReference type="NCBIfam" id="TIGR01614">
    <property type="entry name" value="PME_inhib"/>
    <property type="match status" value="1"/>
</dbReference>
<protein>
    <recommendedName>
        <fullName evidence="6">Pectinesterase inhibitor domain-containing protein</fullName>
    </recommendedName>
</protein>
<dbReference type="PANTHER" id="PTHR36710">
    <property type="entry name" value="PECTINESTERASE INHIBITOR-LIKE"/>
    <property type="match status" value="1"/>
</dbReference>
<evidence type="ECO:0000256" key="1">
    <source>
        <dbReference type="ARBA" id="ARBA00022729"/>
    </source>
</evidence>
<dbReference type="Gene3D" id="1.20.140.40">
    <property type="entry name" value="Invertase/pectin methylesterase inhibitor family protein"/>
    <property type="match status" value="1"/>
</dbReference>
<organism evidence="7 8">
    <name type="scientific">Perilla frutescens var. hirtella</name>
    <name type="common">Perilla citriodora</name>
    <name type="synonym">Perilla setoyensis</name>
    <dbReference type="NCBI Taxonomy" id="608512"/>
    <lineage>
        <taxon>Eukaryota</taxon>
        <taxon>Viridiplantae</taxon>
        <taxon>Streptophyta</taxon>
        <taxon>Embryophyta</taxon>
        <taxon>Tracheophyta</taxon>
        <taxon>Spermatophyta</taxon>
        <taxon>Magnoliopsida</taxon>
        <taxon>eudicotyledons</taxon>
        <taxon>Gunneridae</taxon>
        <taxon>Pentapetalae</taxon>
        <taxon>asterids</taxon>
        <taxon>lamiids</taxon>
        <taxon>Lamiales</taxon>
        <taxon>Lamiaceae</taxon>
        <taxon>Nepetoideae</taxon>
        <taxon>Elsholtzieae</taxon>
        <taxon>Perilla</taxon>
    </lineage>
</organism>
<dbReference type="Pfam" id="PF04043">
    <property type="entry name" value="PMEI"/>
    <property type="match status" value="1"/>
</dbReference>
<evidence type="ECO:0000259" key="6">
    <source>
        <dbReference type="SMART" id="SM00856"/>
    </source>
</evidence>
<dbReference type="InterPro" id="IPR006501">
    <property type="entry name" value="Pectinesterase_inhib_dom"/>
</dbReference>
<dbReference type="InterPro" id="IPR034086">
    <property type="entry name" value="PMEI_plant"/>
</dbReference>
<feature type="domain" description="Pectinesterase inhibitor" evidence="6">
    <location>
        <begin position="22"/>
        <end position="168"/>
    </location>
</feature>
<dbReference type="InterPro" id="IPR052421">
    <property type="entry name" value="PCW_Enzyme_Inhibitor"/>
</dbReference>
<dbReference type="InterPro" id="IPR035513">
    <property type="entry name" value="Invertase/methylesterase_inhib"/>
</dbReference>
<sequence length="184" mass="21711">MPVSTSHKRRSRRRSNDSDSDDTEQTLRDLCSEIDKSDMCWNILKSELHRFSDSNDRDIFDGVIDLAIEKSKEIHEKINQWFSDSNNDKLKDKYNSCSKNYNDIDRNLEEARKNLDSDHYQKISDQINGAREKLNKCKHEFGADSFDPAHVRDRNNEIGLYLDMVRAAEDRLEDYDDDDDRKKN</sequence>
<reference evidence="7 8" key="1">
    <citation type="journal article" date="2021" name="Nat. Commun.">
        <title>Incipient diploidization of the medicinal plant Perilla within 10,000 years.</title>
        <authorList>
            <person name="Zhang Y."/>
            <person name="Shen Q."/>
            <person name="Leng L."/>
            <person name="Zhang D."/>
            <person name="Chen S."/>
            <person name="Shi Y."/>
            <person name="Ning Z."/>
            <person name="Chen S."/>
        </authorList>
    </citation>
    <scope>NUCLEOTIDE SEQUENCE [LARGE SCALE GENOMIC DNA]</scope>
    <source>
        <strain evidence="8">cv. PC099</strain>
    </source>
</reference>
<dbReference type="SMART" id="SM00856">
    <property type="entry name" value="PMEI"/>
    <property type="match status" value="1"/>
</dbReference>
<keyword evidence="8" id="KW-1185">Reference proteome</keyword>
<proteinExistence type="inferred from homology"/>
<evidence type="ECO:0000256" key="3">
    <source>
        <dbReference type="ARBA" id="ARBA00038471"/>
    </source>
</evidence>
<keyword evidence="1" id="KW-0732">Signal</keyword>
<dbReference type="Proteomes" id="UP001190926">
    <property type="component" value="Unassembled WGS sequence"/>
</dbReference>